<keyword evidence="2" id="KW-1185">Reference proteome</keyword>
<protein>
    <submittedName>
        <fullName evidence="1">Uncharacterized protein</fullName>
    </submittedName>
</protein>
<evidence type="ECO:0000313" key="1">
    <source>
        <dbReference type="EMBL" id="KAL0159030.1"/>
    </source>
</evidence>
<dbReference type="AlphaFoldDB" id="A0ABD0NCG3"/>
<sequence length="68" mass="7068">VKSSSPAIVIEEKEASHGFPSYIRYTVRVVKPQGSLTASVSVSSASSGQVLHIPVSVMHLAASSTSVQ</sequence>
<accession>A0ABD0NCG3</accession>
<proteinExistence type="predicted"/>
<organism evidence="1 2">
    <name type="scientific">Cirrhinus mrigala</name>
    <name type="common">Mrigala</name>
    <dbReference type="NCBI Taxonomy" id="683832"/>
    <lineage>
        <taxon>Eukaryota</taxon>
        <taxon>Metazoa</taxon>
        <taxon>Chordata</taxon>
        <taxon>Craniata</taxon>
        <taxon>Vertebrata</taxon>
        <taxon>Euteleostomi</taxon>
        <taxon>Actinopterygii</taxon>
        <taxon>Neopterygii</taxon>
        <taxon>Teleostei</taxon>
        <taxon>Ostariophysi</taxon>
        <taxon>Cypriniformes</taxon>
        <taxon>Cyprinidae</taxon>
        <taxon>Labeoninae</taxon>
        <taxon>Labeonini</taxon>
        <taxon>Cirrhinus</taxon>
    </lineage>
</organism>
<gene>
    <name evidence="1" type="ORF">M9458_047106</name>
</gene>
<name>A0ABD0NCG3_CIRMR</name>
<dbReference type="Proteomes" id="UP001529510">
    <property type="component" value="Unassembled WGS sequence"/>
</dbReference>
<dbReference type="EMBL" id="JAMKFB020000023">
    <property type="protein sequence ID" value="KAL0159030.1"/>
    <property type="molecule type" value="Genomic_DNA"/>
</dbReference>
<comment type="caution">
    <text evidence="1">The sequence shown here is derived from an EMBL/GenBank/DDBJ whole genome shotgun (WGS) entry which is preliminary data.</text>
</comment>
<feature type="non-terminal residue" evidence="1">
    <location>
        <position position="68"/>
    </location>
</feature>
<feature type="non-terminal residue" evidence="1">
    <location>
        <position position="1"/>
    </location>
</feature>
<evidence type="ECO:0000313" key="2">
    <source>
        <dbReference type="Proteomes" id="UP001529510"/>
    </source>
</evidence>
<reference evidence="1 2" key="1">
    <citation type="submission" date="2024-05" db="EMBL/GenBank/DDBJ databases">
        <title>Genome sequencing and assembly of Indian major carp, Cirrhinus mrigala (Hamilton, 1822).</title>
        <authorList>
            <person name="Mohindra V."/>
            <person name="Chowdhury L.M."/>
            <person name="Lal K."/>
            <person name="Jena J.K."/>
        </authorList>
    </citation>
    <scope>NUCLEOTIDE SEQUENCE [LARGE SCALE GENOMIC DNA]</scope>
    <source>
        <strain evidence="1">CM1030</strain>
        <tissue evidence="1">Blood</tissue>
    </source>
</reference>